<dbReference type="InterPro" id="IPR003959">
    <property type="entry name" value="ATPase_AAA_core"/>
</dbReference>
<feature type="compositionally biased region" description="Polar residues" evidence="3">
    <location>
        <begin position="315"/>
        <end position="330"/>
    </location>
</feature>
<organism evidence="5 6">
    <name type="scientific">Naegleria lovaniensis</name>
    <name type="common">Amoeba</name>
    <dbReference type="NCBI Taxonomy" id="51637"/>
    <lineage>
        <taxon>Eukaryota</taxon>
        <taxon>Discoba</taxon>
        <taxon>Heterolobosea</taxon>
        <taxon>Tetramitia</taxon>
        <taxon>Eutetramitia</taxon>
        <taxon>Vahlkampfiidae</taxon>
        <taxon>Naegleria</taxon>
    </lineage>
</organism>
<dbReference type="GO" id="GO:0005739">
    <property type="term" value="C:mitochondrion"/>
    <property type="evidence" value="ECO:0007669"/>
    <property type="project" value="TreeGrafter"/>
</dbReference>
<evidence type="ECO:0000256" key="2">
    <source>
        <dbReference type="ARBA" id="ARBA00022840"/>
    </source>
</evidence>
<dbReference type="PANTHER" id="PTHR11638">
    <property type="entry name" value="ATP-DEPENDENT CLP PROTEASE"/>
    <property type="match status" value="1"/>
</dbReference>
<dbReference type="GO" id="GO:0005524">
    <property type="term" value="F:ATP binding"/>
    <property type="evidence" value="ECO:0007669"/>
    <property type="project" value="UniProtKB-KW"/>
</dbReference>
<evidence type="ECO:0000256" key="3">
    <source>
        <dbReference type="SAM" id="MobiDB-lite"/>
    </source>
</evidence>
<dbReference type="GO" id="GO:0034605">
    <property type="term" value="P:cellular response to heat"/>
    <property type="evidence" value="ECO:0007669"/>
    <property type="project" value="TreeGrafter"/>
</dbReference>
<dbReference type="Gene3D" id="3.40.50.300">
    <property type="entry name" value="P-loop containing nucleotide triphosphate hydrolases"/>
    <property type="match status" value="1"/>
</dbReference>
<comment type="caution">
    <text evidence="5">The sequence shown here is derived from an EMBL/GenBank/DDBJ whole genome shotgun (WGS) entry which is preliminary data.</text>
</comment>
<keyword evidence="1" id="KW-0547">Nucleotide-binding</keyword>
<sequence>MGPSDLNDTMIASQKQQQRKTKFSSEPSSEQDLSETSKSSLSDVHAKSPHGSMAQVFQSLRDKVSTVLFNHQYWNLFSQASTSSSLHASKMHENENHGQLIGQVRPPFIIERFDKPHVNHGKKVIVRKIVPLLQLENYLNKCLVNQEIAIKTICYCLLRQSTIWSYSYHQLSSTNSENSEPSQDELPKKPFIQKTKIPLSLFFIGPLGVGKLYISRLIAQSQGRPFVLFDMNYFTEEESLSNLVQFSDEYRYNRPFNYMLGQLNVVLETAPNAVIVFNNMEYAHPSVFRFLHQLFRAGVILEQKSRKDISYNAQQHSVSLTPTGQSSEPSVNKRLDKKTATADIKKPLEEELVRVIDASQAIFICISVISDQMVKKNILENGPNTLIDKYEREKKNIQSTNHWQSQSFNTSQFPYEDPYLNNDENEYSTTSFKPMKKSSSSVLRKSSVMTDRTLSTTNATASPSYLEQVSSVYSAIDALDRVIEFRHHITPFLVDHLNNSNTSEENKMPKCFDAFLHQFNAIVPFFAFSDIELCHQIITQLSTFASFANSQKCYKLTWSEDVVIWLMKRYRPSLTVTGVLENHVLTPLAAADHLFSSHDHIHLEVSPELDRISINVLNRRDDTQLRRDLSLIQSKL</sequence>
<dbReference type="EMBL" id="PYSW02000002">
    <property type="protein sequence ID" value="KAG2393669.1"/>
    <property type="molecule type" value="Genomic_DNA"/>
</dbReference>
<evidence type="ECO:0000313" key="5">
    <source>
        <dbReference type="EMBL" id="KAG2393669.1"/>
    </source>
</evidence>
<feature type="region of interest" description="Disordered" evidence="3">
    <location>
        <begin position="315"/>
        <end position="336"/>
    </location>
</feature>
<dbReference type="RefSeq" id="XP_044555563.1">
    <property type="nucleotide sequence ID" value="XM_044697146.1"/>
</dbReference>
<keyword evidence="6" id="KW-1185">Reference proteome</keyword>
<gene>
    <name evidence="5" type="ORF">C9374_007200</name>
</gene>
<feature type="domain" description="ATPase AAA-type core" evidence="4">
    <location>
        <begin position="200"/>
        <end position="332"/>
    </location>
</feature>
<dbReference type="Pfam" id="PF07724">
    <property type="entry name" value="AAA_2"/>
    <property type="match status" value="1"/>
</dbReference>
<evidence type="ECO:0000313" key="6">
    <source>
        <dbReference type="Proteomes" id="UP000816034"/>
    </source>
</evidence>
<reference evidence="5 6" key="1">
    <citation type="journal article" date="2018" name="BMC Genomics">
        <title>The genome of Naegleria lovaniensis, the basis for a comparative approach to unravel pathogenicity factors of the human pathogenic amoeba N. fowleri.</title>
        <authorList>
            <person name="Liechti N."/>
            <person name="Schurch N."/>
            <person name="Bruggmann R."/>
            <person name="Wittwer M."/>
        </authorList>
    </citation>
    <scope>NUCLEOTIDE SEQUENCE [LARGE SCALE GENOMIC DNA]</scope>
    <source>
        <strain evidence="5 6">ATCC 30569</strain>
    </source>
</reference>
<protein>
    <recommendedName>
        <fullName evidence="4">ATPase AAA-type core domain-containing protein</fullName>
    </recommendedName>
</protein>
<accession>A0AA88KSH2</accession>
<dbReference type="InterPro" id="IPR001270">
    <property type="entry name" value="ClpA/B"/>
</dbReference>
<dbReference type="InterPro" id="IPR027417">
    <property type="entry name" value="P-loop_NTPase"/>
</dbReference>
<evidence type="ECO:0000256" key="1">
    <source>
        <dbReference type="ARBA" id="ARBA00022741"/>
    </source>
</evidence>
<dbReference type="Proteomes" id="UP000816034">
    <property type="component" value="Unassembled WGS sequence"/>
</dbReference>
<dbReference type="AlphaFoldDB" id="A0AA88KSH2"/>
<feature type="compositionally biased region" description="Polar residues" evidence="3">
    <location>
        <begin position="1"/>
        <end position="16"/>
    </location>
</feature>
<proteinExistence type="predicted"/>
<dbReference type="SUPFAM" id="SSF52540">
    <property type="entry name" value="P-loop containing nucleoside triphosphate hydrolases"/>
    <property type="match status" value="1"/>
</dbReference>
<dbReference type="GeneID" id="68099654"/>
<evidence type="ECO:0000259" key="4">
    <source>
        <dbReference type="Pfam" id="PF07724"/>
    </source>
</evidence>
<dbReference type="GO" id="GO:0016887">
    <property type="term" value="F:ATP hydrolysis activity"/>
    <property type="evidence" value="ECO:0007669"/>
    <property type="project" value="InterPro"/>
</dbReference>
<name>A0AA88KSH2_NAELO</name>
<dbReference type="PRINTS" id="PR00300">
    <property type="entry name" value="CLPPROTEASEA"/>
</dbReference>
<feature type="region of interest" description="Disordered" evidence="3">
    <location>
        <begin position="1"/>
        <end position="47"/>
    </location>
</feature>
<dbReference type="InterPro" id="IPR050130">
    <property type="entry name" value="ClpA_ClpB"/>
</dbReference>
<keyword evidence="2" id="KW-0067">ATP-binding</keyword>
<feature type="compositionally biased region" description="Polar residues" evidence="3">
    <location>
        <begin position="24"/>
        <end position="42"/>
    </location>
</feature>
<dbReference type="PANTHER" id="PTHR11638:SF93">
    <property type="entry name" value="MITOCHONDRIAL DISAGGREGASE"/>
    <property type="match status" value="1"/>
</dbReference>